<dbReference type="SUPFAM" id="SSF48726">
    <property type="entry name" value="Immunoglobulin"/>
    <property type="match status" value="1"/>
</dbReference>
<keyword evidence="7" id="KW-1185">Reference proteome</keyword>
<feature type="domain" description="Immunoglobulin" evidence="5">
    <location>
        <begin position="21"/>
        <end position="118"/>
    </location>
</feature>
<dbReference type="InterPro" id="IPR013106">
    <property type="entry name" value="Ig_V-set"/>
</dbReference>
<evidence type="ECO:0000313" key="7">
    <source>
        <dbReference type="Proteomes" id="UP000261620"/>
    </source>
</evidence>
<reference evidence="6" key="1">
    <citation type="submission" date="2025-08" db="UniProtKB">
        <authorList>
            <consortium name="Ensembl"/>
        </authorList>
    </citation>
    <scope>IDENTIFICATION</scope>
</reference>
<evidence type="ECO:0000313" key="6">
    <source>
        <dbReference type="Ensembl" id="ENSMMOP00000028504.1"/>
    </source>
</evidence>
<organism evidence="6 7">
    <name type="scientific">Mola mola</name>
    <name type="common">Ocean sunfish</name>
    <name type="synonym">Tetraodon mola</name>
    <dbReference type="NCBI Taxonomy" id="94237"/>
    <lineage>
        <taxon>Eukaryota</taxon>
        <taxon>Metazoa</taxon>
        <taxon>Chordata</taxon>
        <taxon>Craniata</taxon>
        <taxon>Vertebrata</taxon>
        <taxon>Euteleostomi</taxon>
        <taxon>Actinopterygii</taxon>
        <taxon>Neopterygii</taxon>
        <taxon>Teleostei</taxon>
        <taxon>Neoteleostei</taxon>
        <taxon>Acanthomorphata</taxon>
        <taxon>Eupercaria</taxon>
        <taxon>Tetraodontiformes</taxon>
        <taxon>Molidae</taxon>
        <taxon>Mola</taxon>
    </lineage>
</organism>
<evidence type="ECO:0000259" key="5">
    <source>
        <dbReference type="SMART" id="SM00409"/>
    </source>
</evidence>
<keyword evidence="2" id="KW-0812">Transmembrane</keyword>
<dbReference type="STRING" id="94237.ENSMMOP00000028504"/>
<dbReference type="PANTHER" id="PTHR11860">
    <property type="entry name" value="POLYMERIC-IMMUNOGLOBULIN RECEPTOR"/>
    <property type="match status" value="1"/>
</dbReference>
<accession>A0A3Q3XMC8</accession>
<dbReference type="Ensembl" id="ENSMMOT00000028986.1">
    <property type="protein sequence ID" value="ENSMMOP00000028504.1"/>
    <property type="gene ID" value="ENSMMOG00000021531.1"/>
</dbReference>
<dbReference type="InterPro" id="IPR013783">
    <property type="entry name" value="Ig-like_fold"/>
</dbReference>
<dbReference type="SMART" id="SM00409">
    <property type="entry name" value="IG"/>
    <property type="match status" value="1"/>
</dbReference>
<dbReference type="GO" id="GO:0004888">
    <property type="term" value="F:transmembrane signaling receptor activity"/>
    <property type="evidence" value="ECO:0007669"/>
    <property type="project" value="TreeGrafter"/>
</dbReference>
<evidence type="ECO:0000256" key="4">
    <source>
        <dbReference type="SAM" id="SignalP"/>
    </source>
</evidence>
<evidence type="ECO:0000256" key="2">
    <source>
        <dbReference type="ARBA" id="ARBA00022692"/>
    </source>
</evidence>
<comment type="subcellular location">
    <subcellularLocation>
        <location evidence="1">Membrane</location>
    </subcellularLocation>
</comment>
<dbReference type="InterPro" id="IPR003599">
    <property type="entry name" value="Ig_sub"/>
</dbReference>
<dbReference type="GO" id="GO:0005886">
    <property type="term" value="C:plasma membrane"/>
    <property type="evidence" value="ECO:0007669"/>
    <property type="project" value="TreeGrafter"/>
</dbReference>
<dbReference type="Proteomes" id="UP000261620">
    <property type="component" value="Unplaced"/>
</dbReference>
<keyword evidence="3" id="KW-0472">Membrane</keyword>
<reference evidence="6" key="2">
    <citation type="submission" date="2025-09" db="UniProtKB">
        <authorList>
            <consortium name="Ensembl"/>
        </authorList>
    </citation>
    <scope>IDENTIFICATION</scope>
</reference>
<feature type="chain" id="PRO_5018774694" description="Immunoglobulin domain-containing protein" evidence="4">
    <location>
        <begin position="24"/>
        <end position="142"/>
    </location>
</feature>
<keyword evidence="4" id="KW-0732">Signal</keyword>
<evidence type="ECO:0000256" key="1">
    <source>
        <dbReference type="ARBA" id="ARBA00004370"/>
    </source>
</evidence>
<feature type="signal peptide" evidence="4">
    <location>
        <begin position="1"/>
        <end position="23"/>
    </location>
</feature>
<dbReference type="PANTHER" id="PTHR11860:SF118">
    <property type="entry name" value="CMRF35-LIKE MOLECULE 3-RELATED"/>
    <property type="match status" value="1"/>
</dbReference>
<sequence>QFVMVFLWLLLLLVSLISVKTKAKTAVEGQDFYFSCKYKDGQGVNTKYFSHDESSTPLILTDKHDQWVSIGRFSLISDEGNTFYVTIDSLTKDDSGTYWCGIERHGLDTYNKVDLIVIKGETSICSTPLSAGGASGRLSRGG</sequence>
<evidence type="ECO:0000256" key="3">
    <source>
        <dbReference type="ARBA" id="ARBA00023136"/>
    </source>
</evidence>
<dbReference type="AlphaFoldDB" id="A0A3Q3XMC8"/>
<proteinExistence type="predicted"/>
<dbReference type="InterPro" id="IPR036179">
    <property type="entry name" value="Ig-like_dom_sf"/>
</dbReference>
<protein>
    <recommendedName>
        <fullName evidence="5">Immunoglobulin domain-containing protein</fullName>
    </recommendedName>
</protein>
<dbReference type="InterPro" id="IPR050671">
    <property type="entry name" value="CD300_family_receptors"/>
</dbReference>
<dbReference type="Pfam" id="PF07686">
    <property type="entry name" value="V-set"/>
    <property type="match status" value="1"/>
</dbReference>
<name>A0A3Q3XMC8_MOLML</name>
<dbReference type="OMA" id="MEQQRIF"/>
<dbReference type="Gene3D" id="2.60.40.10">
    <property type="entry name" value="Immunoglobulins"/>
    <property type="match status" value="1"/>
</dbReference>